<keyword evidence="3 9" id="KW-1003">Cell membrane</keyword>
<dbReference type="PANTHER" id="PTHR33910:SF1">
    <property type="entry name" value="PROTEIN TRANSLOCASE SUBUNIT SECE"/>
    <property type="match status" value="1"/>
</dbReference>
<comment type="similarity">
    <text evidence="9">Belongs to the SecE/SEC61-gamma family.</text>
</comment>
<dbReference type="GO" id="GO:0065002">
    <property type="term" value="P:intracellular protein transmembrane transport"/>
    <property type="evidence" value="ECO:0007669"/>
    <property type="project" value="UniProtKB-UniRule"/>
</dbReference>
<keyword evidence="6 9" id="KW-1133">Transmembrane helix</keyword>
<dbReference type="InterPro" id="IPR005807">
    <property type="entry name" value="SecE_bac"/>
</dbReference>
<evidence type="ECO:0000313" key="11">
    <source>
        <dbReference type="Proteomes" id="UP000001700"/>
    </source>
</evidence>
<dbReference type="AlphaFoldDB" id="D4G8J9"/>
<proteinExistence type="inferred from homology"/>
<evidence type="ECO:0000256" key="6">
    <source>
        <dbReference type="ARBA" id="ARBA00022989"/>
    </source>
</evidence>
<gene>
    <name evidence="9" type="primary">secE</name>
    <name evidence="10" type="ordered locus">RIEPE_0411</name>
</gene>
<dbReference type="GO" id="GO:0005886">
    <property type="term" value="C:plasma membrane"/>
    <property type="evidence" value="ECO:0007669"/>
    <property type="project" value="UniProtKB-UniRule"/>
</dbReference>
<evidence type="ECO:0000256" key="5">
    <source>
        <dbReference type="ARBA" id="ARBA00022927"/>
    </source>
</evidence>
<comment type="function">
    <text evidence="9">Essential subunit of the Sec protein translocation channel SecYEG. Clamps together the 2 halves of SecY. May contact the channel plug during translocation.</text>
</comment>
<accession>D4G8J9</accession>
<keyword evidence="11" id="KW-1185">Reference proteome</keyword>
<comment type="subunit">
    <text evidence="9">Component of the Sec protein translocase complex. Heterotrimer consisting of SecY, SecE and SecG subunits. The heterotrimers can form oligomers, although 1 heterotrimer is thought to be able to translocate proteins. Interacts with the ribosome. Interacts with SecDF, and other proteins may be involved. Interacts with SecA.</text>
</comment>
<feature type="transmembrane region" description="Helical" evidence="9">
    <location>
        <begin position="44"/>
        <end position="62"/>
    </location>
</feature>
<keyword evidence="8 9" id="KW-0472">Membrane</keyword>
<dbReference type="PANTHER" id="PTHR33910">
    <property type="entry name" value="PROTEIN TRANSLOCASE SUBUNIT SECE"/>
    <property type="match status" value="1"/>
</dbReference>
<dbReference type="InterPro" id="IPR001901">
    <property type="entry name" value="Translocase_SecE/Sec61-g"/>
</dbReference>
<dbReference type="GO" id="GO:0006605">
    <property type="term" value="P:protein targeting"/>
    <property type="evidence" value="ECO:0007669"/>
    <property type="project" value="UniProtKB-UniRule"/>
</dbReference>
<dbReference type="STRING" id="515618.RIEPE_0411"/>
<dbReference type="Pfam" id="PF00584">
    <property type="entry name" value="SecE"/>
    <property type="match status" value="1"/>
</dbReference>
<evidence type="ECO:0000256" key="4">
    <source>
        <dbReference type="ARBA" id="ARBA00022692"/>
    </source>
</evidence>
<feature type="transmembrane region" description="Helical" evidence="9">
    <location>
        <begin position="20"/>
        <end position="38"/>
    </location>
</feature>
<sequence>MELKEVKKTLNLIRIFLKKIKHTIVLLLSFILGVFIFWKTGNLSDTLASSFLILFILITLFFRKKRRKKLFEFLEDVFLEMRKINWPSLQETLQTTFIILMIVIFSSFAFWMIDKILVYTISSIITLRI</sequence>
<protein>
    <recommendedName>
        <fullName evidence="9">Protein translocase subunit SecE</fullName>
    </recommendedName>
</protein>
<keyword evidence="4 9" id="KW-0812">Transmembrane</keyword>
<dbReference type="InterPro" id="IPR038379">
    <property type="entry name" value="SecE_sf"/>
</dbReference>
<evidence type="ECO:0000256" key="7">
    <source>
        <dbReference type="ARBA" id="ARBA00023010"/>
    </source>
</evidence>
<organism evidence="10 11">
    <name type="scientific">Riesia pediculicola (strain USDA)</name>
    <dbReference type="NCBI Taxonomy" id="515618"/>
    <lineage>
        <taxon>Bacteria</taxon>
        <taxon>Pseudomonadati</taxon>
        <taxon>Pseudomonadota</taxon>
        <taxon>Gammaproteobacteria</taxon>
        <taxon>Enterobacterales</taxon>
        <taxon>Enterobacteriaceae</taxon>
        <taxon>Candidatus Riesia</taxon>
    </lineage>
</organism>
<evidence type="ECO:0000313" key="10">
    <source>
        <dbReference type="EMBL" id="ADD79803.1"/>
    </source>
</evidence>
<evidence type="ECO:0000256" key="8">
    <source>
        <dbReference type="ARBA" id="ARBA00023136"/>
    </source>
</evidence>
<dbReference type="GO" id="GO:0008320">
    <property type="term" value="F:protein transmembrane transporter activity"/>
    <property type="evidence" value="ECO:0007669"/>
    <property type="project" value="UniProtKB-UniRule"/>
</dbReference>
<evidence type="ECO:0000256" key="2">
    <source>
        <dbReference type="ARBA" id="ARBA00022448"/>
    </source>
</evidence>
<comment type="caution">
    <text evidence="9">Lacks conserved residue(s) required for the propagation of feature annotation.</text>
</comment>
<comment type="subcellular location">
    <subcellularLocation>
        <location evidence="1">Membrane</location>
    </subcellularLocation>
</comment>
<dbReference type="GO" id="GO:0043952">
    <property type="term" value="P:protein transport by the Sec complex"/>
    <property type="evidence" value="ECO:0007669"/>
    <property type="project" value="UniProtKB-UniRule"/>
</dbReference>
<dbReference type="HOGENOM" id="CLU_1947195_0_0_6"/>
<keyword evidence="9" id="KW-0997">Cell inner membrane</keyword>
<dbReference type="HAMAP" id="MF_00422">
    <property type="entry name" value="SecE"/>
    <property type="match status" value="1"/>
</dbReference>
<keyword evidence="2 9" id="KW-0813">Transport</keyword>
<evidence type="ECO:0000256" key="1">
    <source>
        <dbReference type="ARBA" id="ARBA00004370"/>
    </source>
</evidence>
<dbReference type="GO" id="GO:0009306">
    <property type="term" value="P:protein secretion"/>
    <property type="evidence" value="ECO:0007669"/>
    <property type="project" value="UniProtKB-UniRule"/>
</dbReference>
<name>D4G8J9_RIEPU</name>
<dbReference type="eggNOG" id="COG0690">
    <property type="taxonomic scope" value="Bacteria"/>
</dbReference>
<dbReference type="Proteomes" id="UP000001700">
    <property type="component" value="Chromosome"/>
</dbReference>
<evidence type="ECO:0000256" key="9">
    <source>
        <dbReference type="HAMAP-Rule" id="MF_00422"/>
    </source>
</evidence>
<keyword evidence="5 9" id="KW-0653">Protein transport</keyword>
<dbReference type="EMBL" id="CP001085">
    <property type="protein sequence ID" value="ADD79803.1"/>
    <property type="molecule type" value="Genomic_DNA"/>
</dbReference>
<reference evidence="10" key="1">
    <citation type="submission" date="2008-05" db="EMBL/GenBank/DDBJ databases">
        <title>Genome sequence of Riesia pediculicola USDA.</title>
        <authorList>
            <person name="Kirkness E.F."/>
        </authorList>
    </citation>
    <scope>NUCLEOTIDE SEQUENCE [LARGE SCALE GENOMIC DNA]</scope>
    <source>
        <strain evidence="10">USDA</strain>
    </source>
</reference>
<feature type="transmembrane region" description="Helical" evidence="9">
    <location>
        <begin position="92"/>
        <end position="113"/>
    </location>
</feature>
<evidence type="ECO:0000256" key="3">
    <source>
        <dbReference type="ARBA" id="ARBA00022475"/>
    </source>
</evidence>
<keyword evidence="7 9" id="KW-0811">Translocation</keyword>
<dbReference type="KEGG" id="rip:RIEPE_0411"/>
<dbReference type="Gene3D" id="1.20.5.1030">
    <property type="entry name" value="Preprotein translocase secy subunit"/>
    <property type="match status" value="1"/>
</dbReference>
<dbReference type="NCBIfam" id="TIGR00964">
    <property type="entry name" value="secE_bact"/>
    <property type="match status" value="1"/>
</dbReference>